<dbReference type="Proteomes" id="UP000492821">
    <property type="component" value="Unassembled WGS sequence"/>
</dbReference>
<evidence type="ECO:0000313" key="2">
    <source>
        <dbReference type="Proteomes" id="UP000492821"/>
    </source>
</evidence>
<dbReference type="AlphaFoldDB" id="A0A7E4V7P2"/>
<reference evidence="3" key="2">
    <citation type="submission" date="2020-10" db="UniProtKB">
        <authorList>
            <consortium name="WormBaseParasite"/>
        </authorList>
    </citation>
    <scope>IDENTIFICATION</scope>
</reference>
<dbReference type="SUPFAM" id="SSF50985">
    <property type="entry name" value="RCC1/BLIP-II"/>
    <property type="match status" value="1"/>
</dbReference>
<reference evidence="2" key="1">
    <citation type="journal article" date="2013" name="Genetics">
        <title>The draft genome and transcriptome of Panagrellus redivivus are shaped by the harsh demands of a free-living lifestyle.</title>
        <authorList>
            <person name="Srinivasan J."/>
            <person name="Dillman A.R."/>
            <person name="Macchietto M.G."/>
            <person name="Heikkinen L."/>
            <person name="Lakso M."/>
            <person name="Fracchia K.M."/>
            <person name="Antoshechkin I."/>
            <person name="Mortazavi A."/>
            <person name="Wong G."/>
            <person name="Sternberg P.W."/>
        </authorList>
    </citation>
    <scope>NUCLEOTIDE SEQUENCE [LARGE SCALE GENOMIC DNA]</scope>
    <source>
        <strain evidence="2">MT8872</strain>
    </source>
</reference>
<organism evidence="2 3">
    <name type="scientific">Panagrellus redivivus</name>
    <name type="common">Microworm</name>
    <dbReference type="NCBI Taxonomy" id="6233"/>
    <lineage>
        <taxon>Eukaryota</taxon>
        <taxon>Metazoa</taxon>
        <taxon>Ecdysozoa</taxon>
        <taxon>Nematoda</taxon>
        <taxon>Chromadorea</taxon>
        <taxon>Rhabditida</taxon>
        <taxon>Tylenchina</taxon>
        <taxon>Panagrolaimomorpha</taxon>
        <taxon>Panagrolaimoidea</taxon>
        <taxon>Panagrolaimidae</taxon>
        <taxon>Panagrellus</taxon>
    </lineage>
</organism>
<dbReference type="Pfam" id="PF13540">
    <property type="entry name" value="RCC1_2"/>
    <property type="match status" value="1"/>
</dbReference>
<feature type="compositionally biased region" description="Basic residues" evidence="1">
    <location>
        <begin position="282"/>
        <end position="291"/>
    </location>
</feature>
<keyword evidence="2" id="KW-1185">Reference proteome</keyword>
<evidence type="ECO:0000313" key="3">
    <source>
        <dbReference type="WBParaSite" id="Pan_g17086.t1"/>
    </source>
</evidence>
<protein>
    <submittedName>
        <fullName evidence="3">POP1 domain-containing protein</fullName>
    </submittedName>
</protein>
<name>A0A7E4V7P2_PANRE</name>
<sequence length="457" mass="50046">MAANGLALNELFPGEEAFVLQLPRQPPSTSSSSTTPFVLEGWEDVPRQTMPINKPSGYFNLRQVLRRRIQALQAARQKAPAFGRVVRMLAALQQKWMAVKDGVKRTVGVIFGGGRKRGAEESLEPADSTIQVKRRQTDEAHDGSTDADKQEEANVVDFDVPMPDFDVFEDFGYGQAEDEAATEAILAVDFDFNADNVHPDGNQVHFDVNEVENPPPAVPMDIDEEPLAMADAQVGEVGVAAPVEVVLPAEVEPPVNNIDQSAPRRKSRATKASPKAPAQRKSASKAKRGRRPRQDPLEVVETQRGDGFEIQRRANGTARLIGTFPGVDYRQSSLLTKAAQGGVSITAPERSYIKQVSAGTDFVMLLTSKGRLMMLGSNAFGQLGCRRRRPRMVRVASQSLGWMQRGPIGMASIEITSIEAKGHEARAWAKKVAYRCGAADNSSRRQPIMKRCKAMDK</sequence>
<accession>A0A7E4V7P2</accession>
<dbReference type="Gene3D" id="2.130.10.30">
    <property type="entry name" value="Regulator of chromosome condensation 1/beta-lactamase-inhibitor protein II"/>
    <property type="match status" value="1"/>
</dbReference>
<feature type="region of interest" description="Disordered" evidence="1">
    <location>
        <begin position="254"/>
        <end position="304"/>
    </location>
</feature>
<feature type="region of interest" description="Disordered" evidence="1">
    <location>
        <begin position="117"/>
        <end position="150"/>
    </location>
</feature>
<dbReference type="WBParaSite" id="Pan_g17086.t1">
    <property type="protein sequence ID" value="Pan_g17086.t1"/>
    <property type="gene ID" value="Pan_g17086"/>
</dbReference>
<feature type="compositionally biased region" description="Low complexity" evidence="1">
    <location>
        <begin position="271"/>
        <end position="281"/>
    </location>
</feature>
<feature type="compositionally biased region" description="Basic and acidic residues" evidence="1">
    <location>
        <begin position="135"/>
        <end position="150"/>
    </location>
</feature>
<feature type="compositionally biased region" description="Basic and acidic residues" evidence="1">
    <location>
        <begin position="292"/>
        <end position="304"/>
    </location>
</feature>
<proteinExistence type="predicted"/>
<evidence type="ECO:0000256" key="1">
    <source>
        <dbReference type="SAM" id="MobiDB-lite"/>
    </source>
</evidence>
<dbReference type="InterPro" id="IPR009091">
    <property type="entry name" value="RCC1/BLIP-II"/>
</dbReference>